<protein>
    <submittedName>
        <fullName evidence="3">Glycosyltransferase family 39 protein</fullName>
        <ecNumber evidence="3">2.4.-.-</ecNumber>
    </submittedName>
</protein>
<evidence type="ECO:0000256" key="1">
    <source>
        <dbReference type="SAM" id="Phobius"/>
    </source>
</evidence>
<keyword evidence="4" id="KW-1185">Reference proteome</keyword>
<keyword evidence="1" id="KW-0812">Transmembrane</keyword>
<dbReference type="GO" id="GO:0016757">
    <property type="term" value="F:glycosyltransferase activity"/>
    <property type="evidence" value="ECO:0007669"/>
    <property type="project" value="UniProtKB-KW"/>
</dbReference>
<gene>
    <name evidence="3" type="ORF">ACFQE1_10000</name>
</gene>
<feature type="transmembrane region" description="Helical" evidence="1">
    <location>
        <begin position="90"/>
        <end position="114"/>
    </location>
</feature>
<keyword evidence="1" id="KW-0472">Membrane</keyword>
<dbReference type="EC" id="2.4.-.-" evidence="3"/>
<dbReference type="InterPro" id="IPR038731">
    <property type="entry name" value="RgtA/B/C-like"/>
</dbReference>
<dbReference type="Proteomes" id="UP001596328">
    <property type="component" value="Unassembled WGS sequence"/>
</dbReference>
<dbReference type="EMBL" id="JBHSWU010000254">
    <property type="protein sequence ID" value="MFC6724701.1"/>
    <property type="molecule type" value="Genomic_DNA"/>
</dbReference>
<proteinExistence type="predicted"/>
<comment type="caution">
    <text evidence="3">The sequence shown here is derived from an EMBL/GenBank/DDBJ whole genome shotgun (WGS) entry which is preliminary data.</text>
</comment>
<organism evidence="3 4">
    <name type="scientific">Halobium palmae</name>
    <dbReference type="NCBI Taxonomy" id="1776492"/>
    <lineage>
        <taxon>Archaea</taxon>
        <taxon>Methanobacteriati</taxon>
        <taxon>Methanobacteriota</taxon>
        <taxon>Stenosarchaea group</taxon>
        <taxon>Halobacteria</taxon>
        <taxon>Halobacteriales</taxon>
        <taxon>Haloferacaceae</taxon>
        <taxon>Halobium</taxon>
    </lineage>
</organism>
<accession>A0ABD5RZE1</accession>
<dbReference type="AlphaFoldDB" id="A0ABD5RZE1"/>
<name>A0ABD5RZE1_9EURY</name>
<reference evidence="3 4" key="1">
    <citation type="journal article" date="2019" name="Int. J. Syst. Evol. Microbiol.">
        <title>The Global Catalogue of Microorganisms (GCM) 10K type strain sequencing project: providing services to taxonomists for standard genome sequencing and annotation.</title>
        <authorList>
            <consortium name="The Broad Institute Genomics Platform"/>
            <consortium name="The Broad Institute Genome Sequencing Center for Infectious Disease"/>
            <person name="Wu L."/>
            <person name="Ma J."/>
        </authorList>
    </citation>
    <scope>NUCLEOTIDE SEQUENCE [LARGE SCALE GENOMIC DNA]</scope>
    <source>
        <strain evidence="3 4">NBRC 111368</strain>
    </source>
</reference>
<feature type="transmembrane region" description="Helical" evidence="1">
    <location>
        <begin position="195"/>
        <end position="212"/>
    </location>
</feature>
<keyword evidence="3" id="KW-0328">Glycosyltransferase</keyword>
<feature type="transmembrane region" description="Helical" evidence="1">
    <location>
        <begin position="134"/>
        <end position="159"/>
    </location>
</feature>
<evidence type="ECO:0000313" key="4">
    <source>
        <dbReference type="Proteomes" id="UP001596328"/>
    </source>
</evidence>
<evidence type="ECO:0000313" key="3">
    <source>
        <dbReference type="EMBL" id="MFC6724701.1"/>
    </source>
</evidence>
<feature type="transmembrane region" description="Helical" evidence="1">
    <location>
        <begin position="25"/>
        <end position="42"/>
    </location>
</feature>
<feature type="non-terminal residue" evidence="3">
    <location>
        <position position="243"/>
    </location>
</feature>
<feature type="domain" description="Glycosyltransferase RgtA/B/C/D-like" evidence="2">
    <location>
        <begin position="138"/>
        <end position="241"/>
    </location>
</feature>
<keyword evidence="3" id="KW-0808">Transferase</keyword>
<feature type="transmembrane region" description="Helical" evidence="1">
    <location>
        <begin position="171"/>
        <end position="189"/>
    </location>
</feature>
<dbReference type="Pfam" id="PF13231">
    <property type="entry name" value="PMT_2"/>
    <property type="match status" value="1"/>
</dbReference>
<feature type="transmembrane region" description="Helical" evidence="1">
    <location>
        <begin position="219"/>
        <end position="242"/>
    </location>
</feature>
<keyword evidence="1" id="KW-1133">Transmembrane helix</keyword>
<evidence type="ECO:0000259" key="2">
    <source>
        <dbReference type="Pfam" id="PF13231"/>
    </source>
</evidence>
<sequence>MRGALSELSGRAKRQVADDLAADPYLPYLLLLAAVMTSFWFWHRVPNFATRDERWRVLDPLVAVGTFAQDPSIESIRQGTRFWRPFGATFYLYGIVLLPVFAVAFATGELAPLAQIPAHYETDLWTLWNGTPGWIWTWSILLARIANAALAVGCVYVTYRIGTEMRDRATGRLAALLLTFTWGLLVLAHEVGEDVPALFSFLLVVYFGLLYVETGEAAMFLAASAAGGAAIAFKLTTGVAAVV</sequence>